<dbReference type="InterPro" id="IPR029034">
    <property type="entry name" value="Cystine-knot_cytokine"/>
</dbReference>
<dbReference type="EMBL" id="JAHXZJ010000374">
    <property type="protein sequence ID" value="KAH0560858.1"/>
    <property type="molecule type" value="Genomic_DNA"/>
</dbReference>
<evidence type="ECO:0000313" key="6">
    <source>
        <dbReference type="EMBL" id="KAH0560858.1"/>
    </source>
</evidence>
<dbReference type="PANTHER" id="PTHR23199">
    <property type="entry name" value="NEUROTROPHIN 1-RELATED"/>
    <property type="match status" value="1"/>
</dbReference>
<dbReference type="GO" id="GO:0005121">
    <property type="term" value="F:Toll binding"/>
    <property type="evidence" value="ECO:0007669"/>
    <property type="project" value="TreeGrafter"/>
</dbReference>
<evidence type="ECO:0000256" key="1">
    <source>
        <dbReference type="ARBA" id="ARBA00022729"/>
    </source>
</evidence>
<feature type="domain" description="Spaetzle" evidence="4">
    <location>
        <begin position="249"/>
        <end position="327"/>
    </location>
</feature>
<sequence>MRMYVTRLYRYKAINVSTDEKKDMHDRVNKMIRGYPNQLQAIERTITFQSLEKSGLVRDVTSVDRENKNSSEDVGDRVADKLVDTENNQPSEQPIGNSRQIARNRLNQFHYSVSNNNNNDSSDNIKNKSHNYPNELISFFNKENFKHWNHRDNKRKDLDTQEVIFPEELIFSIFDETKIKNKTHDKTFVPVMPPECHGRTFCDYAPDYPEDIIENLKDDIFLQQFATEGEPTTVAQRMSDSGNFDGKTNLCNSTVEPNIPKIGMTCDGQYKYILQVGHLKQWFDSEVCLQENGSCNDFLPWLPEGYSTTCVQKFIRRKFVNLSHKGEVEHLYRINTEFLRHFRNREGLNELTVRSKWEKTVPDVVIGAAVLLREDDIPPAQWVLGKIVECYPGDDRMMVSRISLFILCILEVNKMIRGYPNQSQAIKRTITFQSLEKSGLVRDVTSVDRENKNSSEDVGDRVADKLVETKNNLPSKQPIRNSRQTARDRLDQIHYSVNNNNNNSTDNIKSKSHNYQNELISFFNKENFKHWNDRDNKREDLGTQKVVLPEELTFSIFNQTKTQNNRFVPVMPPECHGDTLCNYAPNYPTDVVREQIKQKSYLKQFASDGKPTMLAQRIISVRSKAPKNLCNSSKAWYFPEIGTTINGENKYILQSPDLYQWFEAEVCNEEGLPCQILPTETKNTNTICVQKWMSHPFACLSHRGEGERDWFNIKTNCCCYLDQKIFFNY</sequence>
<protein>
    <recommendedName>
        <fullName evidence="8">DUF5641 domain-containing protein</fullName>
    </recommendedName>
</protein>
<dbReference type="Gene3D" id="2.10.90.10">
    <property type="entry name" value="Cystine-knot cytokines"/>
    <property type="match status" value="2"/>
</dbReference>
<name>A0AAV7IZG5_COTGL</name>
<dbReference type="Pfam" id="PF18701">
    <property type="entry name" value="DUF5641"/>
    <property type="match status" value="1"/>
</dbReference>
<dbReference type="GO" id="GO:0021556">
    <property type="term" value="P:central nervous system formation"/>
    <property type="evidence" value="ECO:0007669"/>
    <property type="project" value="TreeGrafter"/>
</dbReference>
<proteinExistence type="predicted"/>
<organism evidence="6 7">
    <name type="scientific">Cotesia glomerata</name>
    <name type="common">Lepidopteran parasitic wasp</name>
    <name type="synonym">Apanteles glomeratus</name>
    <dbReference type="NCBI Taxonomy" id="32391"/>
    <lineage>
        <taxon>Eukaryota</taxon>
        <taxon>Metazoa</taxon>
        <taxon>Ecdysozoa</taxon>
        <taxon>Arthropoda</taxon>
        <taxon>Hexapoda</taxon>
        <taxon>Insecta</taxon>
        <taxon>Pterygota</taxon>
        <taxon>Neoptera</taxon>
        <taxon>Endopterygota</taxon>
        <taxon>Hymenoptera</taxon>
        <taxon>Apocrita</taxon>
        <taxon>Ichneumonoidea</taxon>
        <taxon>Braconidae</taxon>
        <taxon>Microgastrinae</taxon>
        <taxon>Cotesia</taxon>
    </lineage>
</organism>
<gene>
    <name evidence="6" type="ORF">KQX54_009399</name>
</gene>
<dbReference type="InterPro" id="IPR040676">
    <property type="entry name" value="DUF5641"/>
</dbReference>
<dbReference type="SUPFAM" id="SSF57501">
    <property type="entry name" value="Cystine-knot cytokines"/>
    <property type="match status" value="2"/>
</dbReference>
<dbReference type="Proteomes" id="UP000826195">
    <property type="component" value="Unassembled WGS sequence"/>
</dbReference>
<keyword evidence="3" id="KW-0325">Glycoprotein</keyword>
<accession>A0AAV7IZG5</accession>
<evidence type="ECO:0000259" key="5">
    <source>
        <dbReference type="Pfam" id="PF18701"/>
    </source>
</evidence>
<dbReference type="GO" id="GO:0008083">
    <property type="term" value="F:growth factor activity"/>
    <property type="evidence" value="ECO:0007669"/>
    <property type="project" value="TreeGrafter"/>
</dbReference>
<comment type="caution">
    <text evidence="6">The sequence shown here is derived from an EMBL/GenBank/DDBJ whole genome shotgun (WGS) entry which is preliminary data.</text>
</comment>
<evidence type="ECO:0008006" key="8">
    <source>
        <dbReference type="Google" id="ProtNLM"/>
    </source>
</evidence>
<dbReference type="InterPro" id="IPR052444">
    <property type="entry name" value="Spz/Toll_ligand-like"/>
</dbReference>
<evidence type="ECO:0000313" key="7">
    <source>
        <dbReference type="Proteomes" id="UP000826195"/>
    </source>
</evidence>
<keyword evidence="7" id="KW-1185">Reference proteome</keyword>
<keyword evidence="2" id="KW-1015">Disulfide bond</keyword>
<evidence type="ECO:0000256" key="3">
    <source>
        <dbReference type="ARBA" id="ARBA00023180"/>
    </source>
</evidence>
<dbReference type="AlphaFoldDB" id="A0AAV7IZG5"/>
<feature type="domain" description="Spaetzle" evidence="4">
    <location>
        <begin position="628"/>
        <end position="720"/>
    </location>
</feature>
<dbReference type="GO" id="GO:0045087">
    <property type="term" value="P:innate immune response"/>
    <property type="evidence" value="ECO:0007669"/>
    <property type="project" value="TreeGrafter"/>
</dbReference>
<dbReference type="Pfam" id="PF16077">
    <property type="entry name" value="Spaetzle"/>
    <property type="match status" value="2"/>
</dbReference>
<reference evidence="6 7" key="1">
    <citation type="journal article" date="2021" name="J. Hered.">
        <title>A chromosome-level genome assembly of the parasitoid wasp, Cotesia glomerata (Hymenoptera: Braconidae).</title>
        <authorList>
            <person name="Pinto B.J."/>
            <person name="Weis J.J."/>
            <person name="Gamble T."/>
            <person name="Ode P.J."/>
            <person name="Paul R."/>
            <person name="Zaspel J.M."/>
        </authorList>
    </citation>
    <scope>NUCLEOTIDE SEQUENCE [LARGE SCALE GENOMIC DNA]</scope>
    <source>
        <strain evidence="6">CgM1</strain>
    </source>
</reference>
<dbReference type="InterPro" id="IPR032104">
    <property type="entry name" value="Spaetzle"/>
</dbReference>
<feature type="domain" description="DUF5641" evidence="5">
    <location>
        <begin position="334"/>
        <end position="397"/>
    </location>
</feature>
<dbReference type="PANTHER" id="PTHR23199:SF12">
    <property type="entry name" value="NEUROTROPHIN 1-RELATED"/>
    <property type="match status" value="1"/>
</dbReference>
<keyword evidence="1" id="KW-0732">Signal</keyword>
<evidence type="ECO:0000259" key="4">
    <source>
        <dbReference type="Pfam" id="PF16077"/>
    </source>
</evidence>
<evidence type="ECO:0000256" key="2">
    <source>
        <dbReference type="ARBA" id="ARBA00023157"/>
    </source>
</evidence>
<dbReference type="GO" id="GO:0005615">
    <property type="term" value="C:extracellular space"/>
    <property type="evidence" value="ECO:0007669"/>
    <property type="project" value="UniProtKB-ARBA"/>
</dbReference>